<comment type="similarity">
    <text evidence="1">Belongs to the TIM50 family.</text>
</comment>
<feature type="region of interest" description="Disordered" evidence="2">
    <location>
        <begin position="82"/>
        <end position="125"/>
    </location>
</feature>
<dbReference type="GO" id="GO:0015031">
    <property type="term" value="P:protein transport"/>
    <property type="evidence" value="ECO:0007669"/>
    <property type="project" value="UniProtKB-KW"/>
</dbReference>
<dbReference type="EMBL" id="VXIT01000006">
    <property type="protein sequence ID" value="KAA6412250.1"/>
    <property type="molecule type" value="Genomic_DNA"/>
</dbReference>
<dbReference type="InterPro" id="IPR023214">
    <property type="entry name" value="HAD_sf"/>
</dbReference>
<evidence type="ECO:0000313" key="4">
    <source>
        <dbReference type="EMBL" id="KAA6412250.1"/>
    </source>
</evidence>
<gene>
    <name evidence="4" type="ORF">FRX48_04402</name>
</gene>
<dbReference type="InterPro" id="IPR004274">
    <property type="entry name" value="FCP1_dom"/>
</dbReference>
<dbReference type="GO" id="GO:0005744">
    <property type="term" value="C:TIM23 mitochondrial import inner membrane translocase complex"/>
    <property type="evidence" value="ECO:0007669"/>
    <property type="project" value="UniProtKB-UniRule"/>
</dbReference>
<proteinExistence type="inferred from homology"/>
<keyword evidence="1" id="KW-0811">Translocation</keyword>
<dbReference type="PROSITE" id="PS50969">
    <property type="entry name" value="FCP1"/>
    <property type="match status" value="1"/>
</dbReference>
<evidence type="ECO:0000256" key="2">
    <source>
        <dbReference type="SAM" id="MobiDB-lite"/>
    </source>
</evidence>
<keyword evidence="1" id="KW-0813">Transport</keyword>
<dbReference type="SMART" id="SM00577">
    <property type="entry name" value="CPDc"/>
    <property type="match status" value="1"/>
</dbReference>
<dbReference type="InterPro" id="IPR036412">
    <property type="entry name" value="HAD-like_sf"/>
</dbReference>
<keyword evidence="1" id="KW-0653">Protein transport</keyword>
<dbReference type="Pfam" id="PF03031">
    <property type="entry name" value="NIF"/>
    <property type="match status" value="1"/>
</dbReference>
<feature type="compositionally biased region" description="Low complexity" evidence="2">
    <location>
        <begin position="160"/>
        <end position="172"/>
    </location>
</feature>
<keyword evidence="1" id="KW-0809">Transit peptide</keyword>
<dbReference type="Proteomes" id="UP000324767">
    <property type="component" value="Unassembled WGS sequence"/>
</dbReference>
<dbReference type="InterPro" id="IPR050365">
    <property type="entry name" value="TIM50"/>
</dbReference>
<evidence type="ECO:0000256" key="1">
    <source>
        <dbReference type="RuleBase" id="RU365079"/>
    </source>
</evidence>
<feature type="domain" description="FCP1 homology" evidence="3">
    <location>
        <begin position="204"/>
        <end position="372"/>
    </location>
</feature>
<evidence type="ECO:0000313" key="5">
    <source>
        <dbReference type="Proteomes" id="UP000324767"/>
    </source>
</evidence>
<protein>
    <recommendedName>
        <fullName evidence="1">Mitochondrial import inner membrane translocase subunit TIM50</fullName>
    </recommendedName>
</protein>
<reference evidence="4 5" key="1">
    <citation type="submission" date="2019-09" db="EMBL/GenBank/DDBJ databases">
        <title>The hologenome of the rock-dwelling lichen Lasallia pustulata.</title>
        <authorList>
            <person name="Greshake Tzovaras B."/>
            <person name="Segers F."/>
            <person name="Bicker A."/>
            <person name="Dal Grande F."/>
            <person name="Otte J."/>
            <person name="Hankeln T."/>
            <person name="Schmitt I."/>
            <person name="Ebersberger I."/>
        </authorList>
    </citation>
    <scope>NUCLEOTIDE SEQUENCE [LARGE SCALE GENOMIC DNA]</scope>
    <source>
        <strain evidence="4">A1-1</strain>
    </source>
</reference>
<accession>A0A5M8PTD1</accession>
<comment type="function">
    <text evidence="1">Essential component of the TIM23 complex, a complex that mediates the translocation of transit peptide-containing proteins across the mitochondrial inner membrane.</text>
</comment>
<evidence type="ECO:0000259" key="3">
    <source>
        <dbReference type="PROSITE" id="PS50969"/>
    </source>
</evidence>
<organism evidence="4 5">
    <name type="scientific">Lasallia pustulata</name>
    <dbReference type="NCBI Taxonomy" id="136370"/>
    <lineage>
        <taxon>Eukaryota</taxon>
        <taxon>Fungi</taxon>
        <taxon>Dikarya</taxon>
        <taxon>Ascomycota</taxon>
        <taxon>Pezizomycotina</taxon>
        <taxon>Lecanoromycetes</taxon>
        <taxon>OSLEUM clade</taxon>
        <taxon>Umbilicariomycetidae</taxon>
        <taxon>Umbilicariales</taxon>
        <taxon>Umbilicariaceae</taxon>
        <taxon>Lasallia</taxon>
    </lineage>
</organism>
<dbReference type="AlphaFoldDB" id="A0A5M8PTD1"/>
<dbReference type="PANTHER" id="PTHR12210">
    <property type="entry name" value="DULLARD PROTEIN PHOSPHATASE"/>
    <property type="match status" value="1"/>
</dbReference>
<name>A0A5M8PTD1_9LECA</name>
<comment type="caution">
    <text evidence="4">The sequence shown here is derived from an EMBL/GenBank/DDBJ whole genome shotgun (WGS) entry which is preliminary data.</text>
</comment>
<dbReference type="SUPFAM" id="SSF56784">
    <property type="entry name" value="HAD-like"/>
    <property type="match status" value="1"/>
</dbReference>
<feature type="region of interest" description="Disordered" evidence="2">
    <location>
        <begin position="159"/>
        <end position="181"/>
    </location>
</feature>
<keyword evidence="1" id="KW-0496">Mitochondrion</keyword>
<sequence length="420" mass="46661">MRRTAIVRNATSISRTHQACAFATIPHYQRIHKAPDRASIAKVALGSEELSAALVAIRRAPPSKSRMDIKGIARLSLANVSAEAAPAPLPSRRRRRLQRRNPESQASSKLRPGDVITTVSEGPTERAATQPLGTLFTGNSQVYRHGSGTVFTPYQPLRYRSTSRGRTGSPTPASDMPRYKSRLPAPVPTLQYITQASRPSVRLQEPQKLLVILDLTGILLSRKRSARTYTARPSLDRFLSYCFEQHSVLVWSSATPAKVTALCGKLFSETQRQKLLGEWDRESLGLTPRQYRKYVQVYKRLDTVWASASLRYTHPDSEKGAVWDQSNTVLIDDNALKASAQPHNLVQIPEFTKDIPDPCDVLQETIAYLEQCRMFEDVSSFIRKTPLRLDLDGAAASRWKSGLGDMDVGATKQPVAPISS</sequence>
<comment type="subcellular location">
    <subcellularLocation>
        <location evidence="1">Mitochondrion inner membrane</location>
        <topology evidence="1">Single-pass membrane protein</topology>
    </subcellularLocation>
</comment>
<dbReference type="Gene3D" id="3.40.50.1000">
    <property type="entry name" value="HAD superfamily/HAD-like"/>
    <property type="match status" value="1"/>
</dbReference>
<comment type="subunit">
    <text evidence="1">Component of the TIM23 complex.</text>
</comment>
<dbReference type="OrthoDB" id="1711508at2759"/>